<dbReference type="STRING" id="1407055.NITUZ_140032"/>
<reference evidence="1 2" key="1">
    <citation type="journal article" date="2013" name="PLoS ONE">
        <title>Enrichment and Genome Sequence of the Group I.1a Ammonia-Oxidizing Archaeon ?Ca. Nitrosotenuis uzonensis? Representing a Clade Globally.</title>
        <authorList>
            <person name="Lebedeva E.V."/>
            <person name="Hatzenpichler R."/>
            <person name="Pelletier E."/>
            <person name="Schuster N."/>
            <person name="Hauzmayer S."/>
            <person name="Bulaev A."/>
            <person name="Grigor'eva N.V."/>
            <person name="Galushko A."/>
            <person name="Schmid M."/>
            <person name="Palatinszky M."/>
            <person name="Le Paslier D."/>
            <person name="Daims H."/>
            <person name="Wagner M."/>
        </authorList>
    </citation>
    <scope>NUCLEOTIDE SEQUENCE [LARGE SCALE GENOMIC DNA]</scope>
    <source>
        <strain evidence="1 2">N4</strain>
    </source>
</reference>
<protein>
    <submittedName>
        <fullName evidence="1">Uncharacterized protein</fullName>
    </submittedName>
</protein>
<dbReference type="Proteomes" id="UP000018159">
    <property type="component" value="Unassembled WGS sequence"/>
</dbReference>
<dbReference type="AlphaFoldDB" id="V6AQP5"/>
<name>V6AQP5_9ARCH</name>
<proteinExistence type="predicted"/>
<evidence type="ECO:0000313" key="1">
    <source>
        <dbReference type="EMBL" id="CDI04957.1"/>
    </source>
</evidence>
<organism evidence="1 2">
    <name type="scientific">Candidatus Nitrosotenuis uzonensis</name>
    <dbReference type="NCBI Taxonomy" id="1407055"/>
    <lineage>
        <taxon>Archaea</taxon>
        <taxon>Nitrososphaerota</taxon>
        <taxon>Candidatus Nitrosotenuis</taxon>
    </lineage>
</organism>
<accession>V6AQP5</accession>
<dbReference type="EMBL" id="CBTY010000006">
    <property type="protein sequence ID" value="CDI04957.1"/>
    <property type="molecule type" value="Genomic_DNA"/>
</dbReference>
<keyword evidence="2" id="KW-1185">Reference proteome</keyword>
<gene>
    <name evidence="1" type="ORF">NITUZ_140032</name>
</gene>
<comment type="caution">
    <text evidence="1">The sequence shown here is derived from an EMBL/GenBank/DDBJ whole genome shotgun (WGS) entry which is preliminary data.</text>
</comment>
<sequence length="51" mass="5486">MRGKSFVASRYGIAGGTIPSILHHCYSKLHGWFLSGSSLQTGGMILSRTMS</sequence>
<evidence type="ECO:0000313" key="2">
    <source>
        <dbReference type="Proteomes" id="UP000018159"/>
    </source>
</evidence>